<feature type="compositionally biased region" description="Low complexity" evidence="1">
    <location>
        <begin position="751"/>
        <end position="766"/>
    </location>
</feature>
<reference evidence="5" key="1">
    <citation type="journal article" date="2019" name="Int. J. Syst. Evol. Microbiol.">
        <title>The Global Catalogue of Microorganisms (GCM) 10K type strain sequencing project: providing services to taxonomists for standard genome sequencing and annotation.</title>
        <authorList>
            <consortium name="The Broad Institute Genomics Platform"/>
            <consortium name="The Broad Institute Genome Sequencing Center for Infectious Disease"/>
            <person name="Wu L."/>
            <person name="Ma J."/>
        </authorList>
    </citation>
    <scope>NUCLEOTIDE SEQUENCE [LARGE SCALE GENOMIC DNA]</scope>
    <source>
        <strain evidence="5">JCM 15503</strain>
    </source>
</reference>
<dbReference type="EMBL" id="BAAAEW010000023">
    <property type="protein sequence ID" value="GAA0756594.1"/>
    <property type="molecule type" value="Genomic_DNA"/>
</dbReference>
<evidence type="ECO:0000256" key="1">
    <source>
        <dbReference type="SAM" id="MobiDB-lite"/>
    </source>
</evidence>
<dbReference type="InterPro" id="IPR000700">
    <property type="entry name" value="PAS-assoc_C"/>
</dbReference>
<dbReference type="Pfam" id="PF13188">
    <property type="entry name" value="PAS_8"/>
    <property type="match status" value="1"/>
</dbReference>
<dbReference type="Proteomes" id="UP001500279">
    <property type="component" value="Unassembled WGS sequence"/>
</dbReference>
<feature type="domain" description="PAC" evidence="3">
    <location>
        <begin position="491"/>
        <end position="542"/>
    </location>
</feature>
<feature type="domain" description="PAC" evidence="3">
    <location>
        <begin position="235"/>
        <end position="289"/>
    </location>
</feature>
<protein>
    <submittedName>
        <fullName evidence="4">PAS domain S-box protein</fullName>
    </submittedName>
</protein>
<dbReference type="InterPro" id="IPR000014">
    <property type="entry name" value="PAS"/>
</dbReference>
<evidence type="ECO:0000259" key="2">
    <source>
        <dbReference type="PROSITE" id="PS50112"/>
    </source>
</evidence>
<dbReference type="Gene3D" id="3.30.565.10">
    <property type="entry name" value="Histidine kinase-like ATPase, C-terminal domain"/>
    <property type="match status" value="1"/>
</dbReference>
<dbReference type="InterPro" id="IPR035965">
    <property type="entry name" value="PAS-like_dom_sf"/>
</dbReference>
<name>A0ABP3VGF6_9BURK</name>
<dbReference type="InterPro" id="IPR001610">
    <property type="entry name" value="PAC"/>
</dbReference>
<dbReference type="Pfam" id="PF07568">
    <property type="entry name" value="HisKA_2"/>
    <property type="match status" value="1"/>
</dbReference>
<dbReference type="SUPFAM" id="SSF55785">
    <property type="entry name" value="PYP-like sensor domain (PAS domain)"/>
    <property type="match status" value="4"/>
</dbReference>
<dbReference type="PROSITE" id="PS50112">
    <property type="entry name" value="PAS"/>
    <property type="match status" value="1"/>
</dbReference>
<dbReference type="SUPFAM" id="SSF55874">
    <property type="entry name" value="ATPase domain of HSP90 chaperone/DNA topoisomerase II/histidine kinase"/>
    <property type="match status" value="1"/>
</dbReference>
<dbReference type="PANTHER" id="PTHR44757">
    <property type="entry name" value="DIGUANYLATE CYCLASE DGCP"/>
    <property type="match status" value="1"/>
</dbReference>
<comment type="caution">
    <text evidence="4">The sequence shown here is derived from an EMBL/GenBank/DDBJ whole genome shotgun (WGS) entry which is preliminary data.</text>
</comment>
<dbReference type="SMART" id="SM00086">
    <property type="entry name" value="PAC"/>
    <property type="match status" value="3"/>
</dbReference>
<dbReference type="CDD" id="cd00130">
    <property type="entry name" value="PAS"/>
    <property type="match status" value="3"/>
</dbReference>
<feature type="region of interest" description="Disordered" evidence="1">
    <location>
        <begin position="739"/>
        <end position="768"/>
    </location>
</feature>
<feature type="domain" description="PAS" evidence="2">
    <location>
        <begin position="417"/>
        <end position="471"/>
    </location>
</feature>
<keyword evidence="5" id="KW-1185">Reference proteome</keyword>
<sequence>MLRGLNWLFPLKLAPMSFKSKLLPSLRAAPESAGLVTSSWTGAPLPPELLALLEINPLALLACDSTGRIACANAPMQALMGVADANQLGALSPALCELIGWPGAMPGPGQSHRMEGWLPSAAGGQRHLRATTRALDGVPRRWLVQLEDCKLEDAQELSRIEIAALMGTAGLGVATFDPARGWITAAPGRPDAGEGMAEAAPAGQGAGLMSIGRDLVEPESLPEYERLQSALRQRQRVEVRYAVRHRDMGRRWLLTRVEPTALGDDGRHGFSVVTLDVTEEENARRRNEQLLQELGTILDTSPAGIAYLRGPRLARCNARFEALLDLAPGDGTGLSMDALLARCGVTGTAARQALATLAQQGSFETQFQPASAQASGKPVWYSLALRRAGVSGPGQDEAVAVLTDVTRLRTQQAELEGLERERELMFSLSDVGIVHQREGRIERANQAMAELTGHSQAELQGLPLAELYEDERVYQHHLAQEKRDLALHGRARGERRIRRRDGTELWVQVSQRPVDANDPTAGAISSFVSVDERRRARESLLAQADRTRAILDSVLVGIVTLGEKGIEWMNRSARRMFGGELSDFLGQPISVVASPEADHPLRRTDWLATLQEGQAETFECRLVGRDGRTFWVVGNAVVTGLDQGGGQQLTFALLDIERRREAENQITQARTSLQRIIETAPLAIALFDANNQQVLQLNQMMAAFARRPAAEILGRQPALWLPGPEAASLSADLHRAQEESLGRLKTPSPPRGAGWAQPGPGGAPEASDTLRRELHRAADPESGEPGQVWDMRIVSLVDPGEAGAQLLLVASDVTEQRAADEARLEAAIAQREMLVKEVHHRIKNNLQGVAGLLQQSAQRTPAAGPAIAEAVSQVHAIAQVHGLQVGMTGPLRVRGVMEAIAQSVQRMFGRQIEVEVQGPAPHRFALTEADSIPVALTVNELLTNAIKHSEGGVIVCRMICGEAEVSLCVLNPGRLAPDFSLAQIPSGISGLGLVRALLPRKGATISLTQEGEAVVARLRLVPPAVALLEPL</sequence>
<gene>
    <name evidence="4" type="ORF">GCM10009107_35260</name>
</gene>
<dbReference type="Gene3D" id="3.30.450.20">
    <property type="entry name" value="PAS domain"/>
    <property type="match status" value="6"/>
</dbReference>
<evidence type="ECO:0000313" key="5">
    <source>
        <dbReference type="Proteomes" id="UP001500279"/>
    </source>
</evidence>
<dbReference type="PROSITE" id="PS50113">
    <property type="entry name" value="PAC"/>
    <property type="match status" value="3"/>
</dbReference>
<organism evidence="4 5">
    <name type="scientific">Ideonella azotifigens</name>
    <dbReference type="NCBI Taxonomy" id="513160"/>
    <lineage>
        <taxon>Bacteria</taxon>
        <taxon>Pseudomonadati</taxon>
        <taxon>Pseudomonadota</taxon>
        <taxon>Betaproteobacteria</taxon>
        <taxon>Burkholderiales</taxon>
        <taxon>Sphaerotilaceae</taxon>
        <taxon>Ideonella</taxon>
    </lineage>
</organism>
<dbReference type="InterPro" id="IPR011495">
    <property type="entry name" value="Sig_transdc_His_kin_sub2_dim/P"/>
</dbReference>
<dbReference type="InterPro" id="IPR036890">
    <property type="entry name" value="HATPase_C_sf"/>
</dbReference>
<dbReference type="PANTHER" id="PTHR44757:SF2">
    <property type="entry name" value="BIOFILM ARCHITECTURE MAINTENANCE PROTEIN MBAA"/>
    <property type="match status" value="1"/>
</dbReference>
<evidence type="ECO:0000313" key="4">
    <source>
        <dbReference type="EMBL" id="GAA0756594.1"/>
    </source>
</evidence>
<feature type="domain" description="PAC" evidence="3">
    <location>
        <begin position="616"/>
        <end position="668"/>
    </location>
</feature>
<dbReference type="NCBIfam" id="TIGR00229">
    <property type="entry name" value="sensory_box"/>
    <property type="match status" value="2"/>
</dbReference>
<proteinExistence type="predicted"/>
<dbReference type="SMART" id="SM00091">
    <property type="entry name" value="PAS"/>
    <property type="match status" value="4"/>
</dbReference>
<dbReference type="Pfam" id="PF13426">
    <property type="entry name" value="PAS_9"/>
    <property type="match status" value="2"/>
</dbReference>
<dbReference type="InterPro" id="IPR052155">
    <property type="entry name" value="Biofilm_reg_signaling"/>
</dbReference>
<accession>A0ABP3VGF6</accession>
<evidence type="ECO:0000259" key="3">
    <source>
        <dbReference type="PROSITE" id="PS50113"/>
    </source>
</evidence>